<evidence type="ECO:0000313" key="2">
    <source>
        <dbReference type="EMBL" id="GIG07529.1"/>
    </source>
</evidence>
<feature type="compositionally biased region" description="Gly residues" evidence="1">
    <location>
        <begin position="324"/>
        <end position="336"/>
    </location>
</feature>
<feature type="region of interest" description="Disordered" evidence="1">
    <location>
        <begin position="307"/>
        <end position="336"/>
    </location>
</feature>
<sequence>MDPRRIAGLLDAPGCRRRQVLDAAQVDLGLLAEAIGAPPGGQSPYARERDGTFTHLATARLPELVGRHLGIECAAAAETSELPVGAGLWVWREPKLRLGGLPVTPEQIVLAGDGKLLHPVEIRSYACLDGHADPTKVAGTARELAVVVAALRQAAPVPERVSSRCLLVLPRNFGLAPVGTLLDVAPQVRRLGWSLAQLDAVDLPARLRLPQPSGETLVSALTEVEARFGDGCPSCPMYTHCRRDAEDTGTVARAGGAAANLCGPVGTAAHALALAHGERTPNGEAEQAISDELARAAAAYGWAVGGSGVAPAGGPGTDSAGRSGTAGGPAGKPGAR</sequence>
<accession>A0A8J3KY32</accession>
<dbReference type="AlphaFoldDB" id="A0A8J3KY32"/>
<reference evidence="2 3" key="1">
    <citation type="submission" date="2021-01" db="EMBL/GenBank/DDBJ databases">
        <title>Whole genome shotgun sequence of Catellatospora coxensis NBRC 107359.</title>
        <authorList>
            <person name="Komaki H."/>
            <person name="Tamura T."/>
        </authorList>
    </citation>
    <scope>NUCLEOTIDE SEQUENCE [LARGE SCALE GENOMIC DNA]</scope>
    <source>
        <strain evidence="2 3">NBRC 107359</strain>
    </source>
</reference>
<protein>
    <submittedName>
        <fullName evidence="2">Uncharacterized protein</fullName>
    </submittedName>
</protein>
<evidence type="ECO:0000256" key="1">
    <source>
        <dbReference type="SAM" id="MobiDB-lite"/>
    </source>
</evidence>
<organism evidence="2 3">
    <name type="scientific">Catellatospora coxensis</name>
    <dbReference type="NCBI Taxonomy" id="310354"/>
    <lineage>
        <taxon>Bacteria</taxon>
        <taxon>Bacillati</taxon>
        <taxon>Actinomycetota</taxon>
        <taxon>Actinomycetes</taxon>
        <taxon>Micromonosporales</taxon>
        <taxon>Micromonosporaceae</taxon>
        <taxon>Catellatospora</taxon>
    </lineage>
</organism>
<feature type="compositionally biased region" description="Gly residues" evidence="1">
    <location>
        <begin position="307"/>
        <end position="316"/>
    </location>
</feature>
<keyword evidence="3" id="KW-1185">Reference proteome</keyword>
<dbReference type="RefSeq" id="WP_203693871.1">
    <property type="nucleotide sequence ID" value="NZ_BAAALC010000017.1"/>
</dbReference>
<dbReference type="Proteomes" id="UP000630887">
    <property type="component" value="Unassembled WGS sequence"/>
</dbReference>
<evidence type="ECO:0000313" key="3">
    <source>
        <dbReference type="Proteomes" id="UP000630887"/>
    </source>
</evidence>
<comment type="caution">
    <text evidence="2">The sequence shown here is derived from an EMBL/GenBank/DDBJ whole genome shotgun (WGS) entry which is preliminary data.</text>
</comment>
<gene>
    <name evidence="2" type="ORF">Cco03nite_42290</name>
</gene>
<proteinExistence type="predicted"/>
<name>A0A8J3KY32_9ACTN</name>
<dbReference type="EMBL" id="BONI01000035">
    <property type="protein sequence ID" value="GIG07529.1"/>
    <property type="molecule type" value="Genomic_DNA"/>
</dbReference>